<evidence type="ECO:0000313" key="9">
    <source>
        <dbReference type="RefSeq" id="XP_032803850.1"/>
    </source>
</evidence>
<evidence type="ECO:0000256" key="5">
    <source>
        <dbReference type="ARBA" id="ARBA00023136"/>
    </source>
</evidence>
<proteinExistence type="inferred from homology"/>
<dbReference type="GO" id="GO:0016020">
    <property type="term" value="C:membrane"/>
    <property type="evidence" value="ECO:0007669"/>
    <property type="project" value="UniProtKB-SubCell"/>
</dbReference>
<protein>
    <submittedName>
        <fullName evidence="9 10">Synapse differentiation-inducing gene protein 1-like isoform X1</fullName>
    </submittedName>
</protein>
<evidence type="ECO:0000256" key="6">
    <source>
        <dbReference type="SAM" id="MobiDB-lite"/>
    </source>
</evidence>
<dbReference type="PANTHER" id="PTHR14768:SF6">
    <property type="match status" value="1"/>
</dbReference>
<dbReference type="PANTHER" id="PTHR14768">
    <property type="entry name" value="UPF0338 PROTEIN"/>
    <property type="match status" value="1"/>
</dbReference>
<dbReference type="Proteomes" id="UP001318040">
    <property type="component" value="Chromosome 6"/>
</dbReference>
<dbReference type="RefSeq" id="XP_032803852.1">
    <property type="nucleotide sequence ID" value="XM_032947961.1"/>
</dbReference>
<gene>
    <name evidence="9 10 11 12" type="primary">LOC116939507</name>
</gene>
<accession>A0AAJ7SS75</accession>
<keyword evidence="8" id="KW-1185">Reference proteome</keyword>
<dbReference type="AlphaFoldDB" id="A0AAJ7SS75"/>
<feature type="compositionally biased region" description="Low complexity" evidence="6">
    <location>
        <begin position="153"/>
        <end position="167"/>
    </location>
</feature>
<evidence type="ECO:0000313" key="10">
    <source>
        <dbReference type="RefSeq" id="XP_032803851.1"/>
    </source>
</evidence>
<evidence type="ECO:0000256" key="7">
    <source>
        <dbReference type="SAM" id="Phobius"/>
    </source>
</evidence>
<feature type="region of interest" description="Disordered" evidence="6">
    <location>
        <begin position="153"/>
        <end position="191"/>
    </location>
</feature>
<keyword evidence="5 7" id="KW-0472">Membrane</keyword>
<reference evidence="9 10" key="1">
    <citation type="submission" date="2025-04" db="UniProtKB">
        <authorList>
            <consortium name="RefSeq"/>
        </authorList>
    </citation>
    <scope>IDENTIFICATION</scope>
    <source>
        <tissue evidence="9 10">Sperm</tissue>
    </source>
</reference>
<dbReference type="RefSeq" id="XP_032803850.1">
    <property type="nucleotide sequence ID" value="XM_032947959.1"/>
</dbReference>
<feature type="transmembrane region" description="Helical" evidence="7">
    <location>
        <begin position="232"/>
        <end position="255"/>
    </location>
</feature>
<sequence>MESLAELQNPLLPVNGFDFYKKNGFAYNERPRHSNGLISIYLNSCGTDDNDNSTCVYQQLLDPGALLTQQQQQLQHGSGGEKRRRHLSSESSHVARLPPSSSGAAAPAAAVDANEDGGCSQYGEPPTESLHCETTFTEAAAAAAVVVVAGGRDSLSGSASDSDSSSCGGSGGGGRMGSPTRAATGSAGEPRHIHTVSYEVDEEGDYQDLQSDYSSDTESEDTFLSLPPRDHLGLSVFSMLCCFWPLGIAAFCLSQQSSKAVTKGDYLRANSASRRALFLAILSITVGTGLYIGTVIALIAYLSNNGHG</sequence>
<feature type="region of interest" description="Disordered" evidence="6">
    <location>
        <begin position="70"/>
        <end position="129"/>
    </location>
</feature>
<dbReference type="RefSeq" id="XP_032803851.1">
    <property type="nucleotide sequence ID" value="XM_032947960.1"/>
</dbReference>
<evidence type="ECO:0000313" key="8">
    <source>
        <dbReference type="Proteomes" id="UP001318040"/>
    </source>
</evidence>
<name>A0AAJ7SS75_PETMA</name>
<evidence type="ECO:0000256" key="1">
    <source>
        <dbReference type="ARBA" id="ARBA00004370"/>
    </source>
</evidence>
<dbReference type="Pfam" id="PF04505">
    <property type="entry name" value="CD225"/>
    <property type="match status" value="1"/>
</dbReference>
<dbReference type="RefSeq" id="XP_032803853.1">
    <property type="nucleotide sequence ID" value="XM_032947962.1"/>
</dbReference>
<evidence type="ECO:0000256" key="2">
    <source>
        <dbReference type="ARBA" id="ARBA00006843"/>
    </source>
</evidence>
<dbReference type="KEGG" id="pmrn:116939507"/>
<comment type="similarity">
    <text evidence="2">Belongs to the CD225/Dispanin family.</text>
</comment>
<feature type="transmembrane region" description="Helical" evidence="7">
    <location>
        <begin position="276"/>
        <end position="302"/>
    </location>
</feature>
<dbReference type="InterPro" id="IPR007593">
    <property type="entry name" value="CD225/Dispanin_fam"/>
</dbReference>
<evidence type="ECO:0000256" key="3">
    <source>
        <dbReference type="ARBA" id="ARBA00022692"/>
    </source>
</evidence>
<evidence type="ECO:0000256" key="4">
    <source>
        <dbReference type="ARBA" id="ARBA00022989"/>
    </source>
</evidence>
<evidence type="ECO:0000313" key="11">
    <source>
        <dbReference type="RefSeq" id="XP_032803852.1"/>
    </source>
</evidence>
<comment type="subcellular location">
    <subcellularLocation>
        <location evidence="1">Membrane</location>
    </subcellularLocation>
</comment>
<feature type="compositionally biased region" description="Low complexity" evidence="6">
    <location>
        <begin position="98"/>
        <end position="110"/>
    </location>
</feature>
<keyword evidence="3 7" id="KW-0812">Transmembrane</keyword>
<organism evidence="8 9">
    <name type="scientific">Petromyzon marinus</name>
    <name type="common">Sea lamprey</name>
    <dbReference type="NCBI Taxonomy" id="7757"/>
    <lineage>
        <taxon>Eukaryota</taxon>
        <taxon>Metazoa</taxon>
        <taxon>Chordata</taxon>
        <taxon>Craniata</taxon>
        <taxon>Vertebrata</taxon>
        <taxon>Cyclostomata</taxon>
        <taxon>Hyperoartia</taxon>
        <taxon>Petromyzontiformes</taxon>
        <taxon>Petromyzontidae</taxon>
        <taxon>Petromyzon</taxon>
    </lineage>
</organism>
<keyword evidence="4 7" id="KW-1133">Transmembrane helix</keyword>
<evidence type="ECO:0000313" key="12">
    <source>
        <dbReference type="RefSeq" id="XP_032803853.1"/>
    </source>
</evidence>